<evidence type="ECO:0000256" key="1">
    <source>
        <dbReference type="SAM" id="MobiDB-lite"/>
    </source>
</evidence>
<dbReference type="AlphaFoldDB" id="A0A8B8X7I4"/>
<dbReference type="GeneID" id="118894055"/>
<sequence length="204" mass="19837">MEGRAAAPLCGPGTAGGGVAKAGWGSRSPAGESAASPRPGLPPTQEEGGAADPCHSLRPSVGAARAEQRQGPRGSECKGGGTEGVGTGAQAVVGRGAGALPSASCAAAADPRGPGSSTIVSGRSAGGRRGEGCCAPAPPPPAGAIPRRLWGGWGTARLIAKPRARSAAAGTAAPLLHRRRGLNSDFLLIPRLLAGVFCCSVEGK</sequence>
<organism evidence="2 3">
    <name type="scientific">Balaenoptera musculus</name>
    <name type="common">Blue whale</name>
    <dbReference type="NCBI Taxonomy" id="9771"/>
    <lineage>
        <taxon>Eukaryota</taxon>
        <taxon>Metazoa</taxon>
        <taxon>Chordata</taxon>
        <taxon>Craniata</taxon>
        <taxon>Vertebrata</taxon>
        <taxon>Euteleostomi</taxon>
        <taxon>Mammalia</taxon>
        <taxon>Eutheria</taxon>
        <taxon>Laurasiatheria</taxon>
        <taxon>Artiodactyla</taxon>
        <taxon>Whippomorpha</taxon>
        <taxon>Cetacea</taxon>
        <taxon>Mysticeti</taxon>
        <taxon>Balaenopteridae</taxon>
        <taxon>Balaenoptera</taxon>
    </lineage>
</organism>
<dbReference type="RefSeq" id="XP_036705607.1">
    <property type="nucleotide sequence ID" value="XM_036849712.1"/>
</dbReference>
<dbReference type="Proteomes" id="UP000694857">
    <property type="component" value="Chromosome 4"/>
</dbReference>
<protein>
    <submittedName>
        <fullName evidence="3">Elastin-like</fullName>
    </submittedName>
</protein>
<evidence type="ECO:0000313" key="2">
    <source>
        <dbReference type="Proteomes" id="UP000694857"/>
    </source>
</evidence>
<proteinExistence type="predicted"/>
<accession>A0A8B8X7I4</accession>
<gene>
    <name evidence="3" type="primary">LOC118894055</name>
</gene>
<feature type="region of interest" description="Disordered" evidence="1">
    <location>
        <begin position="104"/>
        <end position="148"/>
    </location>
</feature>
<reference evidence="3" key="1">
    <citation type="submission" date="2025-08" db="UniProtKB">
        <authorList>
            <consortium name="RefSeq"/>
        </authorList>
    </citation>
    <scope>IDENTIFICATION</scope>
    <source>
        <tissue evidence="3">Epidermis and Blubber</tissue>
    </source>
</reference>
<feature type="region of interest" description="Disordered" evidence="1">
    <location>
        <begin position="1"/>
        <end position="83"/>
    </location>
</feature>
<dbReference type="KEGG" id="bmus:118894055"/>
<keyword evidence="2" id="KW-1185">Reference proteome</keyword>
<dbReference type="OrthoDB" id="10645999at2759"/>
<name>A0A8B8X7I4_BALMU</name>
<evidence type="ECO:0000313" key="3">
    <source>
        <dbReference type="RefSeq" id="XP_036705607.1"/>
    </source>
</evidence>